<evidence type="ECO:0000256" key="1">
    <source>
        <dbReference type="SAM" id="Phobius"/>
    </source>
</evidence>
<name>A0AAP4BX78_9CORY</name>
<sequence>MINAIANISLNHIERASTDEFERDILTKASAITLTPITFLELIVAAILAWSLPGRLSLLALLAIVPSIAGTSLSAAWMRRHIATPTGRSNWTLTALYLIPMFLCFAGIAYHAYALSDAAAPYLIGATVGAITSVLISPALRRKQNRRDQSRLDAELED</sequence>
<comment type="caution">
    <text evidence="2">The sequence shown here is derived from an EMBL/GenBank/DDBJ whole genome shotgun (WGS) entry which is preliminary data.</text>
</comment>
<feature type="transmembrane region" description="Helical" evidence="1">
    <location>
        <begin position="58"/>
        <end position="78"/>
    </location>
</feature>
<evidence type="ECO:0000313" key="2">
    <source>
        <dbReference type="EMBL" id="MDK4334094.1"/>
    </source>
</evidence>
<keyword evidence="1" id="KW-0472">Membrane</keyword>
<feature type="transmembrane region" description="Helical" evidence="1">
    <location>
        <begin position="90"/>
        <end position="113"/>
    </location>
</feature>
<dbReference type="GeneID" id="81674986"/>
<dbReference type="AlphaFoldDB" id="A0AAP4BX78"/>
<gene>
    <name evidence="2" type="ORF">QPX58_01505</name>
</gene>
<evidence type="ECO:0000313" key="3">
    <source>
        <dbReference type="Proteomes" id="UP001230317"/>
    </source>
</evidence>
<feature type="transmembrane region" description="Helical" evidence="1">
    <location>
        <begin position="119"/>
        <end position="140"/>
    </location>
</feature>
<feature type="transmembrane region" description="Helical" evidence="1">
    <location>
        <begin position="31"/>
        <end position="52"/>
    </location>
</feature>
<keyword evidence="1" id="KW-0812">Transmembrane</keyword>
<keyword evidence="1" id="KW-1133">Transmembrane helix</keyword>
<proteinExistence type="predicted"/>
<accession>A0AAP4BX78</accession>
<dbReference type="EMBL" id="JASNVU010000002">
    <property type="protein sequence ID" value="MDK4334094.1"/>
    <property type="molecule type" value="Genomic_DNA"/>
</dbReference>
<dbReference type="RefSeq" id="WP_023028620.1">
    <property type="nucleotide sequence ID" value="NZ_CP046605.1"/>
</dbReference>
<reference evidence="2" key="1">
    <citation type="submission" date="2023-05" db="EMBL/GenBank/DDBJ databases">
        <title>Metabolic capabilities are highly conserved among human nasal-associated Corynebacterium species in pangenomic analyses.</title>
        <authorList>
            <person name="Tran T.H."/>
            <person name="Roberts A.Q."/>
            <person name="Escapa I.F."/>
            <person name="Gao W."/>
            <person name="Conlan S."/>
            <person name="Kong H."/>
            <person name="Segre J.A."/>
            <person name="Kelly M.S."/>
            <person name="Lemon K.P."/>
        </authorList>
    </citation>
    <scope>NUCLEOTIDE SEQUENCE</scope>
    <source>
        <strain evidence="2">KPL2618</strain>
    </source>
</reference>
<dbReference type="Proteomes" id="UP001230317">
    <property type="component" value="Unassembled WGS sequence"/>
</dbReference>
<organism evidence="2 3">
    <name type="scientific">Corynebacterium accolens</name>
    <dbReference type="NCBI Taxonomy" id="38284"/>
    <lineage>
        <taxon>Bacteria</taxon>
        <taxon>Bacillati</taxon>
        <taxon>Actinomycetota</taxon>
        <taxon>Actinomycetes</taxon>
        <taxon>Mycobacteriales</taxon>
        <taxon>Corynebacteriaceae</taxon>
        <taxon>Corynebacterium</taxon>
    </lineage>
</organism>
<protein>
    <submittedName>
        <fullName evidence="2">Transcriptional regulator</fullName>
    </submittedName>
</protein>